<evidence type="ECO:0000256" key="6">
    <source>
        <dbReference type="ARBA" id="ARBA00022801"/>
    </source>
</evidence>
<dbReference type="GO" id="GO:0004334">
    <property type="term" value="F:fumarylacetoacetase activity"/>
    <property type="evidence" value="ECO:0007669"/>
    <property type="project" value="UniProtKB-EC"/>
</dbReference>
<comment type="cofactor">
    <cofactor evidence="2 13">
        <name>Mg(2+)</name>
        <dbReference type="ChEBI" id="CHEBI:18420"/>
    </cofactor>
</comment>
<evidence type="ECO:0000256" key="3">
    <source>
        <dbReference type="ARBA" id="ARBA00004782"/>
    </source>
</evidence>
<dbReference type="Gene3D" id="3.90.850.10">
    <property type="entry name" value="Fumarylacetoacetase-like, C-terminal domain"/>
    <property type="match status" value="1"/>
</dbReference>
<evidence type="ECO:0000256" key="9">
    <source>
        <dbReference type="ARBA" id="ARBA00022878"/>
    </source>
</evidence>
<dbReference type="SUPFAM" id="SSF56529">
    <property type="entry name" value="FAH"/>
    <property type="match status" value="1"/>
</dbReference>
<dbReference type="AlphaFoldDB" id="A0A1H7Y290"/>
<protein>
    <recommendedName>
        <fullName evidence="4">fumarylacetoacetase</fullName>
        <ecNumber evidence="4">3.7.1.2</ecNumber>
    </recommendedName>
</protein>
<gene>
    <name evidence="16" type="ORF">SAMN04488103_10115</name>
</gene>
<dbReference type="GO" id="GO:0006559">
    <property type="term" value="P:L-phenylalanine catabolic process"/>
    <property type="evidence" value="ECO:0007669"/>
    <property type="project" value="UniProtKB-UniPathway"/>
</dbReference>
<evidence type="ECO:0000256" key="10">
    <source>
        <dbReference type="ARBA" id="ARBA00023232"/>
    </source>
</evidence>
<feature type="binding site" evidence="12">
    <location>
        <position position="141"/>
    </location>
    <ligand>
        <name>substrate</name>
    </ligand>
</feature>
<feature type="domain" description="Fumarylacetoacetase-like C-terminal" evidence="14">
    <location>
        <begin position="124"/>
        <end position="407"/>
    </location>
</feature>
<dbReference type="InterPro" id="IPR011234">
    <property type="entry name" value="Fumarylacetoacetase-like_C"/>
</dbReference>
<dbReference type="PANTHER" id="PTHR43069">
    <property type="entry name" value="FUMARYLACETOACETASE"/>
    <property type="match status" value="1"/>
</dbReference>
<dbReference type="EMBL" id="FOCE01000001">
    <property type="protein sequence ID" value="SEM39299.1"/>
    <property type="molecule type" value="Genomic_DNA"/>
</dbReference>
<feature type="binding site" evidence="12">
    <location>
        <position position="237"/>
    </location>
    <ligand>
        <name>substrate</name>
    </ligand>
</feature>
<keyword evidence="8 13" id="KW-0460">Magnesium</keyword>
<evidence type="ECO:0000256" key="7">
    <source>
        <dbReference type="ARBA" id="ARBA00022837"/>
    </source>
</evidence>
<feature type="binding site" evidence="12">
    <location>
        <position position="241"/>
    </location>
    <ligand>
        <name>substrate</name>
    </ligand>
</feature>
<dbReference type="GO" id="GO:0046872">
    <property type="term" value="F:metal ion binding"/>
    <property type="evidence" value="ECO:0007669"/>
    <property type="project" value="UniProtKB-KW"/>
</dbReference>
<evidence type="ECO:0000256" key="13">
    <source>
        <dbReference type="PIRSR" id="PIRSR605959-3"/>
    </source>
</evidence>
<evidence type="ECO:0000313" key="16">
    <source>
        <dbReference type="EMBL" id="SEM39299.1"/>
    </source>
</evidence>
<sequence length="418" mass="44576">MALIRSWVESANAPGCPFPLNNLPCGVFSVGEEEARCGMAIGDCVLDLAALEETGLIALDGGPLLDVPFWNEVMGAGPVVWADLRAQVTALLVEGAARRDVVAPFLVPLADVALHLPFLVSEYTDFYAGRHHATNVGTMFRGAENALPPNWLHIPIGYNGRASSVVVSGTEVRRPWGQVKGPQDATPRLAPSARFDIELELGAVVGLSSDGPVTVAEADAMIFGYVLLNDWSARDIQAWEYQPLGPFQAKATATTISPWIVMKAALEPFRVSTPPREVPLLPHLHEPGPMLYDIALEVGLTPEGGTETVISRTNYAEMYYSAAQQLAHHTTCGCPMNVGDLLGSGTISGPTKDSRGSLLELSWGGKEPFPVQGGSRSFIQDNDTLTLRGAARGEGYTIGFGDCTGKVIPALADPYARN</sequence>
<dbReference type="GO" id="GO:1902000">
    <property type="term" value="P:homogentisate catabolic process"/>
    <property type="evidence" value="ECO:0007669"/>
    <property type="project" value="TreeGrafter"/>
</dbReference>
<feature type="binding site" evidence="13">
    <location>
        <position position="254"/>
    </location>
    <ligand>
        <name>Mg(2+)</name>
        <dbReference type="ChEBI" id="CHEBI:18420"/>
    </ligand>
</feature>
<dbReference type="PANTHER" id="PTHR43069:SF2">
    <property type="entry name" value="FUMARYLACETOACETASE"/>
    <property type="match status" value="1"/>
</dbReference>
<dbReference type="NCBIfam" id="TIGR01266">
    <property type="entry name" value="fum_ac_acetase"/>
    <property type="match status" value="1"/>
</dbReference>
<keyword evidence="10" id="KW-0585">Phenylalanine catabolism</keyword>
<evidence type="ECO:0000256" key="8">
    <source>
        <dbReference type="ARBA" id="ARBA00022842"/>
    </source>
</evidence>
<name>A0A1H7Y290_9RHOB</name>
<dbReference type="GO" id="GO:0006572">
    <property type="term" value="P:L-tyrosine catabolic process"/>
    <property type="evidence" value="ECO:0007669"/>
    <property type="project" value="UniProtKB-KW"/>
</dbReference>
<evidence type="ECO:0000313" key="17">
    <source>
        <dbReference type="Proteomes" id="UP000198761"/>
    </source>
</evidence>
<feature type="binding site" evidence="13">
    <location>
        <position position="198"/>
    </location>
    <ligand>
        <name>Ca(2+)</name>
        <dbReference type="ChEBI" id="CHEBI:29108"/>
    </ligand>
</feature>
<evidence type="ECO:0000256" key="5">
    <source>
        <dbReference type="ARBA" id="ARBA00022723"/>
    </source>
</evidence>
<feature type="binding site" evidence="12">
    <location>
        <position position="127"/>
    </location>
    <ligand>
        <name>substrate</name>
    </ligand>
</feature>
<evidence type="ECO:0000256" key="2">
    <source>
        <dbReference type="ARBA" id="ARBA00001946"/>
    </source>
</evidence>
<comment type="cofactor">
    <cofactor evidence="1 13">
        <name>Ca(2+)</name>
        <dbReference type="ChEBI" id="CHEBI:29108"/>
    </cofactor>
</comment>
<keyword evidence="7 13" id="KW-0106">Calcium</keyword>
<feature type="binding site" evidence="13">
    <location>
        <position position="125"/>
    </location>
    <ligand>
        <name>Ca(2+)</name>
        <dbReference type="ChEBI" id="CHEBI:29108"/>
    </ligand>
</feature>
<dbReference type="UniPathway" id="UPA00139">
    <property type="reaction ID" value="UER00341"/>
</dbReference>
<evidence type="ECO:0000256" key="11">
    <source>
        <dbReference type="PIRSR" id="PIRSR605959-1"/>
    </source>
</evidence>
<feature type="domain" description="Fumarylacetoacetase N-terminal" evidence="15">
    <location>
        <begin position="21"/>
        <end position="117"/>
    </location>
</feature>
<accession>A0A1H7Y290</accession>
<proteinExistence type="predicted"/>
<dbReference type="Pfam" id="PF09298">
    <property type="entry name" value="FAA_hydrolase_N"/>
    <property type="match status" value="1"/>
</dbReference>
<evidence type="ECO:0000259" key="14">
    <source>
        <dbReference type="Pfam" id="PF01557"/>
    </source>
</evidence>
<feature type="binding site" evidence="13">
    <location>
        <position position="250"/>
    </location>
    <ligand>
        <name>Mg(2+)</name>
        <dbReference type="ChEBI" id="CHEBI:18420"/>
    </ligand>
</feature>
<dbReference type="Pfam" id="PF01557">
    <property type="entry name" value="FAA_hydrolase"/>
    <property type="match status" value="1"/>
</dbReference>
<dbReference type="RefSeq" id="WP_091294917.1">
    <property type="nucleotide sequence ID" value="NZ_FOCE01000001.1"/>
</dbReference>
<reference evidence="16 17" key="1">
    <citation type="submission" date="2016-10" db="EMBL/GenBank/DDBJ databases">
        <authorList>
            <person name="de Groot N.N."/>
        </authorList>
    </citation>
    <scope>NUCLEOTIDE SEQUENCE [LARGE SCALE GENOMIC DNA]</scope>
    <source>
        <strain evidence="16 17">DSM 3857</strain>
    </source>
</reference>
<evidence type="ECO:0000256" key="1">
    <source>
        <dbReference type="ARBA" id="ARBA00001913"/>
    </source>
</evidence>
<dbReference type="Gene3D" id="2.30.30.230">
    <property type="entry name" value="Fumarylacetoacetase, N-terminal domain"/>
    <property type="match status" value="1"/>
</dbReference>
<dbReference type="EC" id="3.7.1.2" evidence="4"/>
<dbReference type="OrthoDB" id="3766879at2"/>
<keyword evidence="17" id="KW-1185">Reference proteome</keyword>
<evidence type="ECO:0000259" key="15">
    <source>
        <dbReference type="Pfam" id="PF09298"/>
    </source>
</evidence>
<dbReference type="InterPro" id="IPR036462">
    <property type="entry name" value="Fumarylacetoacetase_N_sf"/>
</dbReference>
<feature type="active site" description="Proton acceptor" evidence="11">
    <location>
        <position position="132"/>
    </location>
</feature>
<organism evidence="16 17">
    <name type="scientific">Gemmobacter aquatilis</name>
    <dbReference type="NCBI Taxonomy" id="933059"/>
    <lineage>
        <taxon>Bacteria</taxon>
        <taxon>Pseudomonadati</taxon>
        <taxon>Pseudomonadota</taxon>
        <taxon>Alphaproteobacteria</taxon>
        <taxon>Rhodobacterales</taxon>
        <taxon>Paracoccaceae</taxon>
        <taxon>Gemmobacter</taxon>
    </lineage>
</organism>
<dbReference type="InterPro" id="IPR036663">
    <property type="entry name" value="Fumarylacetoacetase_C_sf"/>
</dbReference>
<dbReference type="Proteomes" id="UP000198761">
    <property type="component" value="Unassembled WGS sequence"/>
</dbReference>
<keyword evidence="5 13" id="KW-0479">Metal-binding</keyword>
<feature type="binding site" evidence="13">
    <location>
        <position position="230"/>
    </location>
    <ligand>
        <name>Mg(2+)</name>
        <dbReference type="ChEBI" id="CHEBI:18420"/>
    </ligand>
</feature>
<evidence type="ECO:0000256" key="4">
    <source>
        <dbReference type="ARBA" id="ARBA00012094"/>
    </source>
</evidence>
<dbReference type="InterPro" id="IPR005959">
    <property type="entry name" value="Fumarylacetoacetase"/>
</dbReference>
<keyword evidence="6 16" id="KW-0378">Hydrolase</keyword>
<evidence type="ECO:0000256" key="12">
    <source>
        <dbReference type="PIRSR" id="PIRSR605959-2"/>
    </source>
</evidence>
<feature type="binding site" evidence="13">
    <location>
        <position position="230"/>
    </location>
    <ligand>
        <name>Ca(2+)</name>
        <dbReference type="ChEBI" id="CHEBI:29108"/>
    </ligand>
</feature>
<feature type="binding site" evidence="12">
    <location>
        <position position="346"/>
    </location>
    <ligand>
        <name>substrate</name>
    </ligand>
</feature>
<dbReference type="STRING" id="933059.SAMN04488103_10115"/>
<comment type="pathway">
    <text evidence="3">Amino-acid degradation; L-phenylalanine degradation; acetoacetate and fumarate from L-phenylalanine: step 6/6.</text>
</comment>
<keyword evidence="9" id="KW-0828">Tyrosine catabolism</keyword>
<dbReference type="SUPFAM" id="SSF63433">
    <property type="entry name" value="Fumarylacetoacetate hydrolase, FAH, N-terminal domain"/>
    <property type="match status" value="1"/>
</dbReference>
<feature type="binding site" evidence="13">
    <location>
        <position position="200"/>
    </location>
    <ligand>
        <name>Ca(2+)</name>
        <dbReference type="ChEBI" id="CHEBI:29108"/>
    </ligand>
</feature>
<dbReference type="InterPro" id="IPR015377">
    <property type="entry name" value="Fumarylacetoacetase_N"/>
</dbReference>